<dbReference type="InterPro" id="IPR036388">
    <property type="entry name" value="WH-like_DNA-bd_sf"/>
</dbReference>
<keyword evidence="2 6" id="KW-0238">DNA-binding</keyword>
<reference evidence="5 8" key="3">
    <citation type="submission" date="2018-07" db="EMBL/GenBank/DDBJ databases">
        <title>Genome sequences of six Lactobacillus spp. isolated from bumble bee guts.</title>
        <authorList>
            <person name="Motta E.V.S."/>
            <person name="Moran N.A."/>
        </authorList>
    </citation>
    <scope>NUCLEOTIDE SEQUENCE [LARGE SCALE GENOMIC DNA]</scope>
    <source>
        <strain evidence="5 8">OCC3</strain>
    </source>
</reference>
<feature type="domain" description="HTH marR-type" evidence="4">
    <location>
        <begin position="16"/>
        <end position="117"/>
    </location>
</feature>
<dbReference type="Pfam" id="PF12802">
    <property type="entry name" value="MarR_2"/>
    <property type="match status" value="1"/>
</dbReference>
<reference evidence="6" key="2">
    <citation type="submission" date="2016-10" db="EMBL/GenBank/DDBJ databases">
        <authorList>
            <person name="de Groot N.N."/>
        </authorList>
    </citation>
    <scope>NUCLEOTIDE SEQUENCE [LARGE SCALE GENOMIC DNA]</scope>
    <source>
        <strain evidence="6">R-53102</strain>
    </source>
</reference>
<evidence type="ECO:0000313" key="5">
    <source>
        <dbReference type="EMBL" id="RHW54624.1"/>
    </source>
</evidence>
<gene>
    <name evidence="5" type="ORF">DS835_03190</name>
    <name evidence="6" type="ORF">SAMN04487792_0124</name>
</gene>
<proteinExistence type="predicted"/>
<evidence type="ECO:0000313" key="8">
    <source>
        <dbReference type="Proteomes" id="UP000265862"/>
    </source>
</evidence>
<dbReference type="SMART" id="SM00347">
    <property type="entry name" value="HTH_MARR"/>
    <property type="match status" value="1"/>
</dbReference>
<dbReference type="PANTHER" id="PTHR42756">
    <property type="entry name" value="TRANSCRIPTIONAL REGULATOR, MARR"/>
    <property type="match status" value="1"/>
</dbReference>
<dbReference type="Gene3D" id="1.10.10.10">
    <property type="entry name" value="Winged helix-like DNA-binding domain superfamily/Winged helix DNA-binding domain"/>
    <property type="match status" value="1"/>
</dbReference>
<dbReference type="SUPFAM" id="SSF46785">
    <property type="entry name" value="Winged helix' DNA-binding domain"/>
    <property type="match status" value="1"/>
</dbReference>
<dbReference type="Proteomes" id="UP000265862">
    <property type="component" value="Unassembled WGS sequence"/>
</dbReference>
<evidence type="ECO:0000313" key="6">
    <source>
        <dbReference type="EMBL" id="SFD28983.1"/>
    </source>
</evidence>
<dbReference type="AlphaFoldDB" id="A0A1I1RBR2"/>
<reference evidence="7" key="1">
    <citation type="submission" date="2016-10" db="EMBL/GenBank/DDBJ databases">
        <authorList>
            <person name="Varghese N."/>
            <person name="Submissions S."/>
        </authorList>
    </citation>
    <scope>NUCLEOTIDE SEQUENCE [LARGE SCALE GENOMIC DNA]</scope>
    <source>
        <strain evidence="7">R-53102</strain>
    </source>
</reference>
<dbReference type="RefSeq" id="WP_090091929.1">
    <property type="nucleotide sequence ID" value="NZ_CBCRVU010000001.1"/>
</dbReference>
<evidence type="ECO:0000256" key="1">
    <source>
        <dbReference type="ARBA" id="ARBA00023015"/>
    </source>
</evidence>
<dbReference type="InterPro" id="IPR000835">
    <property type="entry name" value="HTH_MarR-typ"/>
</dbReference>
<dbReference type="InterPro" id="IPR036390">
    <property type="entry name" value="WH_DNA-bd_sf"/>
</dbReference>
<dbReference type="Proteomes" id="UP000199599">
    <property type="component" value="Unassembled WGS sequence"/>
</dbReference>
<evidence type="ECO:0000256" key="3">
    <source>
        <dbReference type="ARBA" id="ARBA00023163"/>
    </source>
</evidence>
<protein>
    <submittedName>
        <fullName evidence="6">DNA-binding transcriptional regulator, MarR family</fullName>
    </submittedName>
    <submittedName>
        <fullName evidence="5">MarR family transcriptional regulator</fullName>
    </submittedName>
</protein>
<keyword evidence="3" id="KW-0804">Transcription</keyword>
<evidence type="ECO:0000256" key="2">
    <source>
        <dbReference type="ARBA" id="ARBA00023125"/>
    </source>
</evidence>
<dbReference type="EMBL" id="FOMN01000001">
    <property type="protein sequence ID" value="SFD28983.1"/>
    <property type="molecule type" value="Genomic_DNA"/>
</dbReference>
<evidence type="ECO:0000259" key="4">
    <source>
        <dbReference type="SMART" id="SM00347"/>
    </source>
</evidence>
<name>A0A1I1RBR2_9LACO</name>
<sequence length="135" mass="15486">MDILSFDLISETIKKEIKHKCGLNLSQTRLLLYFAHNDNKEQKMGDLAKKLKISLSTLSRQLQQKKTLSLITITRSESDSSKTVHLNEHGIKKIAELRSTVKNIEEFFLTGFSENEIDTFNQVFTKLIQKTKGSK</sequence>
<dbReference type="EMBL" id="QOCV01000005">
    <property type="protein sequence ID" value="RHW54624.1"/>
    <property type="molecule type" value="Genomic_DNA"/>
</dbReference>
<dbReference type="PANTHER" id="PTHR42756:SF1">
    <property type="entry name" value="TRANSCRIPTIONAL REPRESSOR OF EMRAB OPERON"/>
    <property type="match status" value="1"/>
</dbReference>
<organism evidence="6 7">
    <name type="scientific">Lactobacillus bombicola</name>
    <dbReference type="NCBI Taxonomy" id="1505723"/>
    <lineage>
        <taxon>Bacteria</taxon>
        <taxon>Bacillati</taxon>
        <taxon>Bacillota</taxon>
        <taxon>Bacilli</taxon>
        <taxon>Lactobacillales</taxon>
        <taxon>Lactobacillaceae</taxon>
        <taxon>Lactobacillus</taxon>
    </lineage>
</organism>
<evidence type="ECO:0000313" key="7">
    <source>
        <dbReference type="Proteomes" id="UP000199599"/>
    </source>
</evidence>
<dbReference type="STRING" id="1505723.SAMN04487792_0124"/>
<accession>A0A1I1RBR2</accession>
<keyword evidence="1" id="KW-0805">Transcription regulation</keyword>
<dbReference type="GO" id="GO:0003677">
    <property type="term" value="F:DNA binding"/>
    <property type="evidence" value="ECO:0007669"/>
    <property type="project" value="UniProtKB-KW"/>
</dbReference>
<dbReference type="GO" id="GO:0003700">
    <property type="term" value="F:DNA-binding transcription factor activity"/>
    <property type="evidence" value="ECO:0007669"/>
    <property type="project" value="InterPro"/>
</dbReference>